<dbReference type="PATRIC" id="fig|338187.36.peg.2465"/>
<dbReference type="Proteomes" id="UP000008152">
    <property type="component" value="Chromosome I"/>
</dbReference>
<keyword evidence="1" id="KW-0812">Transmembrane</keyword>
<gene>
    <name evidence="2" type="ordered locus">VIBHAR_02533</name>
</gene>
<evidence type="ECO:0000313" key="2">
    <source>
        <dbReference type="EMBL" id="ABU71495.1"/>
    </source>
</evidence>
<feature type="transmembrane region" description="Helical" evidence="1">
    <location>
        <begin position="15"/>
        <end position="31"/>
    </location>
</feature>
<sequence length="57" mass="6477">MFLGECDSELIPKRGAHGFVIVISGIIPLVARKIHLKLAILSHFFELLIDFERFLLV</sequence>
<organism evidence="2 3">
    <name type="scientific">Vibrio campbellii (strain ATCC BAA-1116)</name>
    <dbReference type="NCBI Taxonomy" id="2902295"/>
    <lineage>
        <taxon>Bacteria</taxon>
        <taxon>Pseudomonadati</taxon>
        <taxon>Pseudomonadota</taxon>
        <taxon>Gammaproteobacteria</taxon>
        <taxon>Vibrionales</taxon>
        <taxon>Vibrionaceae</taxon>
        <taxon>Vibrio</taxon>
    </lineage>
</organism>
<dbReference type="EMBL" id="CP000789">
    <property type="protein sequence ID" value="ABU71495.1"/>
    <property type="molecule type" value="Genomic_DNA"/>
</dbReference>
<reference evidence="2 3" key="1">
    <citation type="submission" date="2007-08" db="EMBL/GenBank/DDBJ databases">
        <authorList>
            <consortium name="The Vibrio harveyi Genome Sequencing Project"/>
            <person name="Bassler B."/>
            <person name="Clifton S.W."/>
            <person name="Fulton L."/>
            <person name="Delehaunty K."/>
            <person name="Fronick C."/>
            <person name="Harrison M."/>
            <person name="Markivic C."/>
            <person name="Fulton R."/>
            <person name="Tin-Wollam A.-M."/>
            <person name="Shah N."/>
            <person name="Pepin K."/>
            <person name="Nash W."/>
            <person name="Thiruvilangam P."/>
            <person name="Bhonagiri V."/>
            <person name="Waters C."/>
            <person name="Tu K.C."/>
            <person name="Irgon J."/>
            <person name="Wilson R.K."/>
        </authorList>
    </citation>
    <scope>NUCLEOTIDE SEQUENCE [LARGE SCALE GENOMIC DNA]</scope>
    <source>
        <strain evidence="3">ATCC BAA-1116 / BB120</strain>
    </source>
</reference>
<dbReference type="AlphaFoldDB" id="A7N0A6"/>
<evidence type="ECO:0000256" key="1">
    <source>
        <dbReference type="SAM" id="Phobius"/>
    </source>
</evidence>
<accession>A7N0A6</accession>
<keyword evidence="1" id="KW-1133">Transmembrane helix</keyword>
<dbReference type="KEGG" id="vha:VIBHAR_02533"/>
<evidence type="ECO:0000313" key="3">
    <source>
        <dbReference type="Proteomes" id="UP000008152"/>
    </source>
</evidence>
<keyword evidence="1" id="KW-0472">Membrane</keyword>
<proteinExistence type="predicted"/>
<name>A7N0A6_VIBC1</name>
<protein>
    <submittedName>
        <fullName evidence="2">Uncharacterized protein</fullName>
    </submittedName>
</protein>